<keyword evidence="1" id="KW-0732">Signal</keyword>
<dbReference type="InterPro" id="IPR013783">
    <property type="entry name" value="Ig-like_fold"/>
</dbReference>
<evidence type="ECO:0000313" key="7">
    <source>
        <dbReference type="Proteomes" id="UP000291917"/>
    </source>
</evidence>
<sequence length="368" mass="40961">MKTVKYVLVMLMTAGLGIFASCSDNENSCTPLSITRISTVTDREQGLEVANLAQYIIVQGTGLDGVKSILVNDVPVDMSNAYTTANEITFPIPRVIPVEVNNLITLSTATESTTAPLSVFIPDLRVDGMYNEFTPAGGTMKIVGDFFDLYEITTESGQLFFGDQEMDIIRAVQDTLYFNLPEDAIAGTKIKIVSPIAGERLVPGRYYERGNMLCDYDPYTGWGGNNYVNNGPVPEPITGNYSRFKIAKEDAADWEWSGTVAIAQIGVNYWDDVKANQDNYQLKFEVNTLTALSKRQIRFFFEQINYDWEPFASGLAFKTNGEWQTISIDLNEVWKGDVPNTGTLQVMGNSFAEDTDICFDNFRIVPKN</sequence>
<dbReference type="EMBL" id="RCXL01000032">
    <property type="protein sequence ID" value="RYT69824.1"/>
    <property type="molecule type" value="Genomic_DNA"/>
</dbReference>
<protein>
    <recommendedName>
        <fullName evidence="2">Surface glycan-binding protein B xyloglucan binding domain-containing protein</fullName>
    </recommendedName>
</protein>
<dbReference type="Proteomes" id="UP000291917">
    <property type="component" value="Unassembled WGS sequence"/>
</dbReference>
<feature type="domain" description="Surface glycan-binding protein B xyloglucan binding" evidence="2">
    <location>
        <begin position="206"/>
        <end position="366"/>
    </location>
</feature>
<dbReference type="PROSITE" id="PS51257">
    <property type="entry name" value="PROKAR_LIPOPROTEIN"/>
    <property type="match status" value="1"/>
</dbReference>
<keyword evidence="8" id="KW-1185">Reference proteome</keyword>
<dbReference type="EMBL" id="VVZX01000030">
    <property type="protein sequence ID" value="KAA5270103.1"/>
    <property type="molecule type" value="Genomic_DNA"/>
</dbReference>
<evidence type="ECO:0000313" key="8">
    <source>
        <dbReference type="Proteomes" id="UP000335496"/>
    </source>
</evidence>
<organism evidence="4 6">
    <name type="scientific">Bacteroides eggerthii</name>
    <dbReference type="NCBI Taxonomy" id="28111"/>
    <lineage>
        <taxon>Bacteria</taxon>
        <taxon>Pseudomonadati</taxon>
        <taxon>Bacteroidota</taxon>
        <taxon>Bacteroidia</taxon>
        <taxon>Bacteroidales</taxon>
        <taxon>Bacteroidaceae</taxon>
        <taxon>Bacteroides</taxon>
    </lineage>
</organism>
<evidence type="ECO:0000313" key="4">
    <source>
        <dbReference type="EMBL" id="RHF12991.1"/>
    </source>
</evidence>
<dbReference type="Pfam" id="PF18329">
    <property type="entry name" value="SGBP_B_XBD"/>
    <property type="match status" value="1"/>
</dbReference>
<evidence type="ECO:0000259" key="2">
    <source>
        <dbReference type="Pfam" id="PF18329"/>
    </source>
</evidence>
<evidence type="ECO:0000313" key="5">
    <source>
        <dbReference type="EMBL" id="RYT69824.1"/>
    </source>
</evidence>
<feature type="signal peptide" evidence="1">
    <location>
        <begin position="1"/>
        <end position="20"/>
    </location>
</feature>
<dbReference type="Proteomes" id="UP000335496">
    <property type="component" value="Unassembled WGS sequence"/>
</dbReference>
<dbReference type="Gene3D" id="2.60.120.260">
    <property type="entry name" value="Galactose-binding domain-like"/>
    <property type="match status" value="1"/>
</dbReference>
<feature type="chain" id="PRO_5044602811" description="Surface glycan-binding protein B xyloglucan binding domain-containing protein" evidence="1">
    <location>
        <begin position="21"/>
        <end position="368"/>
    </location>
</feature>
<dbReference type="RefSeq" id="WP_004295125.1">
    <property type="nucleotide sequence ID" value="NZ_JADNCV010000011.1"/>
</dbReference>
<accession>A0A415RX65</accession>
<dbReference type="InterPro" id="IPR040475">
    <property type="entry name" value="SGBP_B_XBD"/>
</dbReference>
<name>A0A415RX65_9BACE</name>
<dbReference type="GO" id="GO:0030247">
    <property type="term" value="F:polysaccharide binding"/>
    <property type="evidence" value="ECO:0007669"/>
    <property type="project" value="InterPro"/>
</dbReference>
<reference evidence="3 8" key="2">
    <citation type="journal article" date="2019" name="Nat. Med.">
        <title>A library of human gut bacterial isolates paired with longitudinal multiomics data enables mechanistic microbiome research.</title>
        <authorList>
            <person name="Poyet M."/>
            <person name="Groussin M."/>
            <person name="Gibbons S.M."/>
            <person name="Avila-Pacheco J."/>
            <person name="Jiang X."/>
            <person name="Kearney S.M."/>
            <person name="Perrotta A.R."/>
            <person name="Berdy B."/>
            <person name="Zhao S."/>
            <person name="Lieberman T.D."/>
            <person name="Swanson P.K."/>
            <person name="Smith M."/>
            <person name="Roesemann S."/>
            <person name="Alexander J.E."/>
            <person name="Rich S.A."/>
            <person name="Livny J."/>
            <person name="Vlamakis H."/>
            <person name="Clish C."/>
            <person name="Bullock K."/>
            <person name="Deik A."/>
            <person name="Scott J."/>
            <person name="Pierce K.A."/>
            <person name="Xavier R.J."/>
            <person name="Alm E.J."/>
        </authorList>
    </citation>
    <scope>NUCLEOTIDE SEQUENCE [LARGE SCALE GENOMIC DNA]</scope>
    <source>
        <strain evidence="3 8">BIOML-A1</strain>
    </source>
</reference>
<gene>
    <name evidence="4" type="ORF">DW701_01930</name>
    <name evidence="5" type="ORF">EAJ03_16520</name>
    <name evidence="3" type="ORF">F2Z23_16855</name>
</gene>
<dbReference type="Proteomes" id="UP000283538">
    <property type="component" value="Unassembled WGS sequence"/>
</dbReference>
<reference evidence="5 7" key="3">
    <citation type="journal article" date="2019" name="Science, e1252229">
        <title>Invertible promoters mediate bacterial phase variation, antibiotic resistance, and host adaptation in the gut.</title>
        <authorList>
            <person name="Jiang X."/>
            <person name="Hall A.B."/>
            <person name="Arthur T.D."/>
            <person name="Plichta D.R."/>
            <person name="Covington C.T."/>
            <person name="Poyet M."/>
            <person name="Crothers J."/>
            <person name="Moses P.L."/>
            <person name="Tolonen A.C."/>
            <person name="Vlamakis H."/>
            <person name="Alm E.J."/>
            <person name="Xavier R.J."/>
        </authorList>
    </citation>
    <scope>NUCLEOTIDE SEQUENCE [LARGE SCALE GENOMIC DNA]</scope>
    <source>
        <strain evidence="7">bj_0095</strain>
        <strain evidence="5">Bj_0095</strain>
    </source>
</reference>
<comment type="caution">
    <text evidence="4">The sequence shown here is derived from an EMBL/GenBank/DDBJ whole genome shotgun (WGS) entry which is preliminary data.</text>
</comment>
<dbReference type="AlphaFoldDB" id="A0A415RX65"/>
<dbReference type="EMBL" id="QSLA01000001">
    <property type="protein sequence ID" value="RHF12991.1"/>
    <property type="molecule type" value="Genomic_DNA"/>
</dbReference>
<dbReference type="Gene3D" id="2.60.40.10">
    <property type="entry name" value="Immunoglobulins"/>
    <property type="match status" value="1"/>
</dbReference>
<proteinExistence type="predicted"/>
<reference evidence="4 6" key="1">
    <citation type="submission" date="2018-08" db="EMBL/GenBank/DDBJ databases">
        <title>A genome reference for cultivated species of the human gut microbiota.</title>
        <authorList>
            <person name="Zou Y."/>
            <person name="Xue W."/>
            <person name="Luo G."/>
        </authorList>
    </citation>
    <scope>NUCLEOTIDE SEQUENCE [LARGE SCALE GENOMIC DNA]</scope>
    <source>
        <strain evidence="4 6">AM26-26AC</strain>
    </source>
</reference>
<evidence type="ECO:0000313" key="6">
    <source>
        <dbReference type="Proteomes" id="UP000283538"/>
    </source>
</evidence>
<evidence type="ECO:0000256" key="1">
    <source>
        <dbReference type="SAM" id="SignalP"/>
    </source>
</evidence>
<evidence type="ECO:0000313" key="3">
    <source>
        <dbReference type="EMBL" id="KAA5270103.1"/>
    </source>
</evidence>